<keyword evidence="6 8" id="KW-0472">Membrane</keyword>
<feature type="transmembrane region" description="Helical" evidence="8">
    <location>
        <begin position="383"/>
        <end position="403"/>
    </location>
</feature>
<feature type="transmembrane region" description="Helical" evidence="8">
    <location>
        <begin position="109"/>
        <end position="130"/>
    </location>
</feature>
<evidence type="ECO:0000313" key="9">
    <source>
        <dbReference type="EMBL" id="TNY33107.1"/>
    </source>
</evidence>
<evidence type="ECO:0000256" key="7">
    <source>
        <dbReference type="ARBA" id="ARBA00024033"/>
    </source>
</evidence>
<keyword evidence="10" id="KW-1185">Reference proteome</keyword>
<evidence type="ECO:0000313" key="10">
    <source>
        <dbReference type="Proteomes" id="UP000314011"/>
    </source>
</evidence>
<keyword evidence="5 8" id="KW-1133">Transmembrane helix</keyword>
<feature type="transmembrane region" description="Helical" evidence="8">
    <location>
        <begin position="218"/>
        <end position="242"/>
    </location>
</feature>
<feature type="transmembrane region" description="Helical" evidence="8">
    <location>
        <begin position="284"/>
        <end position="307"/>
    </location>
</feature>
<sequence>MGQRGFTDRIDVAVSILLLAAALVLLIRWFGGWAVDLSAVYVAARAYGEGLDQLVYAAPERFFGPNPDPAVAALLAEAGSPGMPTVAFVYPPLWAALLSPAAAASTPEAFFAAARIVQTVLILGGAVLAWRLGGRGRWPLTLWLLANLVVLSLTMPGMTALWHAQPTLTVVALILLALERHQAGWPIMAGLALGVAAAIKLTPLVFCLVFLLNGDRRAALVTIATTIGLAALSLGIAGPELHLSFLEQLSRARANLMVTAANYSLLPLLVALTDGANPGQGFEILPAPAWAGLVGLCLLLGGIALLLRCAASWPAEDRTVRLAIALSILLILASPIGWSHYAILPLLLAPALLCRMPPARALMSGLVLLVLLSPFTQFRLPDVGLLSLMCGPLALLILLALLLKSPGRGATSSLPATS</sequence>
<evidence type="ECO:0000256" key="5">
    <source>
        <dbReference type="ARBA" id="ARBA00022989"/>
    </source>
</evidence>
<reference evidence="9 10" key="1">
    <citation type="submission" date="2019-06" db="EMBL/GenBank/DDBJ databases">
        <title>Genome of new Rhodobacteraceae sp. SM1903.</title>
        <authorList>
            <person name="Ren X."/>
        </authorList>
    </citation>
    <scope>NUCLEOTIDE SEQUENCE [LARGE SCALE GENOMIC DNA]</scope>
    <source>
        <strain evidence="9 10">SM1903</strain>
    </source>
</reference>
<dbReference type="RefSeq" id="WP_140193791.1">
    <property type="nucleotide sequence ID" value="NZ_CP065915.1"/>
</dbReference>
<dbReference type="OrthoDB" id="7865847at2"/>
<accession>A0A5C5GGD9</accession>
<evidence type="ECO:0000256" key="1">
    <source>
        <dbReference type="ARBA" id="ARBA00004651"/>
    </source>
</evidence>
<comment type="caution">
    <text evidence="9">The sequence shown here is derived from an EMBL/GenBank/DDBJ whole genome shotgun (WGS) entry which is preliminary data.</text>
</comment>
<feature type="transmembrane region" description="Helical" evidence="8">
    <location>
        <begin position="190"/>
        <end position="212"/>
    </location>
</feature>
<dbReference type="AlphaFoldDB" id="A0A5C5GGD9"/>
<comment type="subcellular location">
    <subcellularLocation>
        <location evidence="1">Cell membrane</location>
        <topology evidence="1">Multi-pass membrane protein</topology>
    </subcellularLocation>
</comment>
<feature type="transmembrane region" description="Helical" evidence="8">
    <location>
        <begin position="358"/>
        <end position="376"/>
    </location>
</feature>
<dbReference type="EMBL" id="VFFF01000001">
    <property type="protein sequence ID" value="TNY33107.1"/>
    <property type="molecule type" value="Genomic_DNA"/>
</dbReference>
<gene>
    <name evidence="9" type="ORF">FHY64_07460</name>
</gene>
<protein>
    <submittedName>
        <fullName evidence="9">DUF2029 domain-containing protein</fullName>
    </submittedName>
</protein>
<evidence type="ECO:0000256" key="6">
    <source>
        <dbReference type="ARBA" id="ARBA00023136"/>
    </source>
</evidence>
<dbReference type="GO" id="GO:0016758">
    <property type="term" value="F:hexosyltransferase activity"/>
    <property type="evidence" value="ECO:0007669"/>
    <property type="project" value="InterPro"/>
</dbReference>
<name>A0A5C5GGD9_9RHOB</name>
<evidence type="ECO:0000256" key="4">
    <source>
        <dbReference type="ARBA" id="ARBA00022692"/>
    </source>
</evidence>
<evidence type="ECO:0000256" key="3">
    <source>
        <dbReference type="ARBA" id="ARBA00022679"/>
    </source>
</evidence>
<evidence type="ECO:0000256" key="2">
    <source>
        <dbReference type="ARBA" id="ARBA00022475"/>
    </source>
</evidence>
<proteinExistence type="inferred from homology"/>
<keyword evidence="3" id="KW-0808">Transferase</keyword>
<feature type="transmembrane region" description="Helical" evidence="8">
    <location>
        <begin position="319"/>
        <end position="338"/>
    </location>
</feature>
<dbReference type="InterPro" id="IPR018584">
    <property type="entry name" value="GT87"/>
</dbReference>
<keyword evidence="4 8" id="KW-0812">Transmembrane</keyword>
<keyword evidence="2" id="KW-1003">Cell membrane</keyword>
<organism evidence="9 10">
    <name type="scientific">Pelagovum pacificum</name>
    <dbReference type="NCBI Taxonomy" id="2588711"/>
    <lineage>
        <taxon>Bacteria</taxon>
        <taxon>Pseudomonadati</taxon>
        <taxon>Pseudomonadota</taxon>
        <taxon>Alphaproteobacteria</taxon>
        <taxon>Rhodobacterales</taxon>
        <taxon>Paracoccaceae</taxon>
        <taxon>Pelagovum</taxon>
    </lineage>
</organism>
<dbReference type="Pfam" id="PF09594">
    <property type="entry name" value="GT87"/>
    <property type="match status" value="1"/>
</dbReference>
<dbReference type="GO" id="GO:0005886">
    <property type="term" value="C:plasma membrane"/>
    <property type="evidence" value="ECO:0007669"/>
    <property type="project" value="UniProtKB-SubCell"/>
</dbReference>
<feature type="transmembrane region" description="Helical" evidence="8">
    <location>
        <begin position="12"/>
        <end position="31"/>
    </location>
</feature>
<feature type="transmembrane region" description="Helical" evidence="8">
    <location>
        <begin position="137"/>
        <end position="154"/>
    </location>
</feature>
<comment type="similarity">
    <text evidence="7">Belongs to the glycosyltransferase 87 family.</text>
</comment>
<dbReference type="Proteomes" id="UP000314011">
    <property type="component" value="Unassembled WGS sequence"/>
</dbReference>
<evidence type="ECO:0000256" key="8">
    <source>
        <dbReference type="SAM" id="Phobius"/>
    </source>
</evidence>